<reference evidence="9 11" key="1">
    <citation type="submission" date="2012-04" db="EMBL/GenBank/DDBJ databases">
        <authorList>
            <person name="Shanker A."/>
            <person name="Yadav P."/>
            <person name="Khan S."/>
            <person name="Sharma V."/>
        </authorList>
    </citation>
    <scope>NUCLEOTIDE SEQUENCE [LARGE SCALE GENOMIC DNA]</scope>
    <source>
        <strain evidence="9">CALU 1027</strain>
    </source>
</reference>
<dbReference type="GO" id="GO:0004766">
    <property type="term" value="F:spermidine synthase activity"/>
    <property type="evidence" value="ECO:0007669"/>
    <property type="project" value="UniProtKB-UniRule"/>
</dbReference>
<dbReference type="Gene3D" id="3.40.50.150">
    <property type="entry name" value="Vaccinia Virus protein VP39"/>
    <property type="match status" value="1"/>
</dbReference>
<dbReference type="InterPro" id="IPR001045">
    <property type="entry name" value="Spermi_synthase"/>
</dbReference>
<comment type="pathway">
    <text evidence="4">Amine and polyamine biosynthesis; spermidine biosynthesis; spermidine from putrescine: step 1/1.</text>
</comment>
<dbReference type="SUPFAM" id="SSF53335">
    <property type="entry name" value="S-adenosyl-L-methionine-dependent methyltransferases"/>
    <property type="match status" value="1"/>
</dbReference>
<dbReference type="GO" id="GO:0005829">
    <property type="term" value="C:cytosol"/>
    <property type="evidence" value="ECO:0007669"/>
    <property type="project" value="TreeGrafter"/>
</dbReference>
<dbReference type="EC" id="2.5.1.16" evidence="4"/>
<comment type="caution">
    <text evidence="9">The sequence shown here is derived from an EMBL/GenBank/DDBJ whole genome shotgun (WGS) entry which is preliminary data.</text>
</comment>
<keyword evidence="3 4" id="KW-0620">Polyamine biosynthesis</keyword>
<organism evidence="9 11">
    <name type="scientific">Prochlorothrix hollandica PCC 9006 = CALU 1027</name>
    <dbReference type="NCBI Taxonomy" id="317619"/>
    <lineage>
        <taxon>Bacteria</taxon>
        <taxon>Bacillati</taxon>
        <taxon>Cyanobacteriota</taxon>
        <taxon>Cyanophyceae</taxon>
        <taxon>Prochlorotrichales</taxon>
        <taxon>Prochlorotrichaceae</taxon>
        <taxon>Prochlorothrix</taxon>
    </lineage>
</organism>
<dbReference type="Proteomes" id="UP000034681">
    <property type="component" value="Unassembled WGS sequence"/>
</dbReference>
<keyword evidence="2 4" id="KW-0808">Transferase</keyword>
<feature type="domain" description="PABS" evidence="8">
    <location>
        <begin position="9"/>
        <end position="245"/>
    </location>
</feature>
<dbReference type="InterPro" id="IPR029063">
    <property type="entry name" value="SAM-dependent_MTases_sf"/>
</dbReference>
<dbReference type="InterPro" id="IPR030373">
    <property type="entry name" value="PABS_CS"/>
</dbReference>
<dbReference type="UniPathway" id="UPA00248">
    <property type="reaction ID" value="UER00314"/>
</dbReference>
<dbReference type="GO" id="GO:0008295">
    <property type="term" value="P:spermidine biosynthetic process"/>
    <property type="evidence" value="ECO:0007669"/>
    <property type="project" value="UniProtKB-UniRule"/>
</dbReference>
<evidence type="ECO:0000256" key="7">
    <source>
        <dbReference type="RuleBase" id="RU003837"/>
    </source>
</evidence>
<dbReference type="AlphaFoldDB" id="A0A0M2PZV9"/>
<evidence type="ECO:0000256" key="4">
    <source>
        <dbReference type="HAMAP-Rule" id="MF_00198"/>
    </source>
</evidence>
<feature type="active site" description="Proton acceptor" evidence="4 5">
    <location>
        <position position="163"/>
    </location>
</feature>
<dbReference type="InterPro" id="IPR037163">
    <property type="entry name" value="Spermidine_synt_N_sf"/>
</dbReference>
<feature type="binding site" evidence="4">
    <location>
        <begin position="163"/>
        <end position="166"/>
    </location>
    <ligand>
        <name>spermidine</name>
        <dbReference type="ChEBI" id="CHEBI:57834"/>
    </ligand>
</feature>
<name>A0A0M2PZV9_PROHO</name>
<dbReference type="Gene3D" id="2.30.140.10">
    <property type="entry name" value="Spermidine synthase, tetramerisation domain"/>
    <property type="match status" value="1"/>
</dbReference>
<feature type="binding site" evidence="4">
    <location>
        <position position="69"/>
    </location>
    <ligand>
        <name>spermidine</name>
        <dbReference type="ChEBI" id="CHEBI:57834"/>
    </ligand>
</feature>
<dbReference type="NCBIfam" id="NF002010">
    <property type="entry name" value="PRK00811.1"/>
    <property type="match status" value="1"/>
</dbReference>
<gene>
    <name evidence="4" type="primary">speE</name>
    <name evidence="9" type="ORF">PROH_08920</name>
    <name evidence="10" type="ORF">PROH_09185</name>
</gene>
<feature type="binding site" evidence="4">
    <location>
        <position position="113"/>
    </location>
    <ligand>
        <name>S-methyl-5'-thioadenosine</name>
        <dbReference type="ChEBI" id="CHEBI:17509"/>
    </ligand>
</feature>
<feature type="binding site" evidence="4">
    <location>
        <position position="93"/>
    </location>
    <ligand>
        <name>spermidine</name>
        <dbReference type="ChEBI" id="CHEBI:57834"/>
    </ligand>
</feature>
<comment type="catalytic activity">
    <reaction evidence="4 7">
        <text>S-adenosyl 3-(methylsulfanyl)propylamine + putrescine = S-methyl-5'-thioadenosine + spermidine + H(+)</text>
        <dbReference type="Rhea" id="RHEA:12721"/>
        <dbReference type="ChEBI" id="CHEBI:15378"/>
        <dbReference type="ChEBI" id="CHEBI:17509"/>
        <dbReference type="ChEBI" id="CHEBI:57443"/>
        <dbReference type="ChEBI" id="CHEBI:57834"/>
        <dbReference type="ChEBI" id="CHEBI:326268"/>
        <dbReference type="EC" id="2.5.1.16"/>
    </reaction>
</comment>
<dbReference type="EMBL" id="AJTX02000004">
    <property type="protein sequence ID" value="KKI99955.1"/>
    <property type="molecule type" value="Genomic_DNA"/>
</dbReference>
<proteinExistence type="inferred from homology"/>
<dbReference type="PROSITE" id="PS01330">
    <property type="entry name" value="PABS_1"/>
    <property type="match status" value="1"/>
</dbReference>
<dbReference type="EMBL" id="AJTX02000004">
    <property type="protein sequence ID" value="KKI99916.1"/>
    <property type="molecule type" value="Genomic_DNA"/>
</dbReference>
<evidence type="ECO:0000256" key="5">
    <source>
        <dbReference type="PROSITE-ProRule" id="PRU00354"/>
    </source>
</evidence>
<dbReference type="Pfam" id="PF01564">
    <property type="entry name" value="Spermine_synth"/>
    <property type="match status" value="1"/>
</dbReference>
<dbReference type="HAMAP" id="MF_00198">
    <property type="entry name" value="Spermidine_synth"/>
    <property type="match status" value="1"/>
</dbReference>
<dbReference type="PROSITE" id="PS51006">
    <property type="entry name" value="PABS_2"/>
    <property type="match status" value="1"/>
</dbReference>
<evidence type="ECO:0000256" key="6">
    <source>
        <dbReference type="RuleBase" id="RU003836"/>
    </source>
</evidence>
<dbReference type="InterPro" id="IPR035246">
    <property type="entry name" value="Spermidine_synt_N"/>
</dbReference>
<reference evidence="9 11" key="2">
    <citation type="submission" date="2015-04" db="EMBL/GenBank/DDBJ databases">
        <authorList>
            <person name="Syromyatnikov M.Y."/>
            <person name="Popov V.N."/>
        </authorList>
    </citation>
    <scope>NUCLEOTIDE SEQUENCE [LARGE SCALE GENOMIC DNA]</scope>
    <source>
        <strain evidence="9">CALU 1027</strain>
    </source>
</reference>
<dbReference type="RefSeq" id="WP_017711247.1">
    <property type="nucleotide sequence ID" value="NZ_KB235933.1"/>
</dbReference>
<dbReference type="eggNOG" id="COG0421">
    <property type="taxonomic scope" value="Bacteria"/>
</dbReference>
<dbReference type="PANTHER" id="PTHR11558">
    <property type="entry name" value="SPERMIDINE/SPERMINE SYNTHASE"/>
    <property type="match status" value="1"/>
</dbReference>
<feature type="binding site" evidence="4">
    <location>
        <begin position="144"/>
        <end position="145"/>
    </location>
    <ligand>
        <name>S-methyl-5'-thioadenosine</name>
        <dbReference type="ChEBI" id="CHEBI:17509"/>
    </ligand>
</feature>
<evidence type="ECO:0000256" key="3">
    <source>
        <dbReference type="ARBA" id="ARBA00023115"/>
    </source>
</evidence>
<dbReference type="STRING" id="317619.GCA_000332315_00586"/>
<accession>A0A0M2PZV9</accession>
<keyword evidence="11" id="KW-1185">Reference proteome</keyword>
<evidence type="ECO:0000313" key="9">
    <source>
        <dbReference type="EMBL" id="KKI99916.1"/>
    </source>
</evidence>
<evidence type="ECO:0000259" key="8">
    <source>
        <dbReference type="PROSITE" id="PS51006"/>
    </source>
</evidence>
<dbReference type="Pfam" id="PF17284">
    <property type="entry name" value="Spermine_synt_N"/>
    <property type="match status" value="1"/>
</dbReference>
<keyword evidence="4 7" id="KW-0745">Spermidine biosynthesis</keyword>
<dbReference type="NCBIfam" id="TIGR00417">
    <property type="entry name" value="speE"/>
    <property type="match status" value="1"/>
</dbReference>
<evidence type="ECO:0000313" key="11">
    <source>
        <dbReference type="Proteomes" id="UP000034681"/>
    </source>
</evidence>
<dbReference type="PANTHER" id="PTHR11558:SF11">
    <property type="entry name" value="SPERMIDINE SYNTHASE"/>
    <property type="match status" value="1"/>
</dbReference>
<feature type="binding site" evidence="4">
    <location>
        <position position="38"/>
    </location>
    <ligand>
        <name>S-methyl-5'-thioadenosine</name>
        <dbReference type="ChEBI" id="CHEBI:17509"/>
    </ligand>
</feature>
<comment type="similarity">
    <text evidence="1 4 6">Belongs to the spermidine/spermine synthase family.</text>
</comment>
<evidence type="ECO:0000256" key="2">
    <source>
        <dbReference type="ARBA" id="ARBA00022679"/>
    </source>
</evidence>
<evidence type="ECO:0000256" key="1">
    <source>
        <dbReference type="ARBA" id="ARBA00007867"/>
    </source>
</evidence>
<comment type="subunit">
    <text evidence="4">Homodimer or homotetramer.</text>
</comment>
<comment type="function">
    <text evidence="4">Catalyzes the irreversible transfer of a propylamine group from the amino donor S-adenosylmethioninamine (decarboxy-AdoMet) to putrescine (1,4-diaminobutane) to yield spermidine.</text>
</comment>
<feature type="binding site" evidence="4">
    <location>
        <position position="170"/>
    </location>
    <ligand>
        <name>S-methyl-5'-thioadenosine</name>
        <dbReference type="ChEBI" id="CHEBI:17509"/>
    </ligand>
</feature>
<dbReference type="CDD" id="cd02440">
    <property type="entry name" value="AdoMet_MTases"/>
    <property type="match status" value="1"/>
</dbReference>
<dbReference type="InterPro" id="IPR030374">
    <property type="entry name" value="PABS"/>
</dbReference>
<protein>
    <recommendedName>
        <fullName evidence="4">Polyamine aminopropyltransferase</fullName>
    </recommendedName>
    <alternativeName>
        <fullName evidence="4">Putrescine aminopropyltransferase</fullName>
        <shortName evidence="4">PAPT</shortName>
    </alternativeName>
    <alternativeName>
        <fullName evidence="4">Spermidine synthase</fullName>
        <shortName evidence="4">SPDS</shortName>
        <shortName evidence="4">SPDSY</shortName>
        <ecNumber evidence="4">2.5.1.16</ecNumber>
    </alternativeName>
</protein>
<sequence>MVSLPLDPNLWLIDGSDTYLLGIRHHGQVLFDEQSPYQRVRIYDTIDHGKMLTVDSLVMCTEKDESAYHEMIIQVPMVAHGAVKDVLIIGGGDGGSVREVVRHPGVDRVTMVEIDEVVVRASQQFLPSLACAFDHPKLTLMIDDGIAFMDQAADASFDLIVVDSSDPVGPAEGLFTSAFYQQVYRCLKPGGVMTVQSESPSFNQSAFRALHHCLRGVFGADQTHCYLTVLPTYPTGIWSFNYCTKGGAHPFHSLDRSLAATVAQTHNLRYYNADIHTAAFQLPTFIQQLLTDGAD</sequence>
<evidence type="ECO:0000313" key="10">
    <source>
        <dbReference type="EMBL" id="KKI99955.1"/>
    </source>
</evidence>